<dbReference type="InterPro" id="IPR036390">
    <property type="entry name" value="WH_DNA-bd_sf"/>
</dbReference>
<dbReference type="InterPro" id="IPR038475">
    <property type="entry name" value="RecG_C_sf"/>
</dbReference>
<protein>
    <submittedName>
        <fullName evidence="1">Uncharacterized protein</fullName>
    </submittedName>
</protein>
<dbReference type="AlphaFoldDB" id="A0A517SCN9"/>
<dbReference type="Pfam" id="PF13412">
    <property type="entry name" value="HTH_24"/>
    <property type="match status" value="1"/>
</dbReference>
<evidence type="ECO:0000313" key="2">
    <source>
        <dbReference type="Proteomes" id="UP000315700"/>
    </source>
</evidence>
<gene>
    <name evidence="1" type="ORF">Pan44_19170</name>
</gene>
<proteinExistence type="predicted"/>
<dbReference type="SUPFAM" id="SSF46785">
    <property type="entry name" value="Winged helix' DNA-binding domain"/>
    <property type="match status" value="1"/>
</dbReference>
<sequence>MLGIVADVRLVREDAQDLVEIRVEPYPNPISYKGEYHVRSGSTKQELKGAALDRFLMRRYGRTWDSVPAPGVTIRQLSATAFGTFRKLAKQSGRMTAADLKGSRESLLEKLRLVEGKYLTHAAVLLFHPEPQRIFTGAYVKIGFFRNGSDVVYHDLIEGDLFSQAAKTVELIRAKYMKAAITYEGIHRIETYPVPYEALREAVLNAIIHKDYAAHAPIQIKVYEDRMSIWNPGHLPENWTPEKVMQQHSSKPFNPEIANTFFRSGEIEMWGRGIERMIEECRAAGFPAPVIKYDAGDWRTEFSYPKSVLERLDGDRAGSGEQKTRVETPGKTPVKILAVLKDHPEYSLAEVAAAIGKSLSAVERAAAKLVKSGKLRRVGPAKGGHWEILE</sequence>
<dbReference type="Gene3D" id="3.30.565.60">
    <property type="match status" value="1"/>
</dbReference>
<organism evidence="1 2">
    <name type="scientific">Caulifigura coniformis</name>
    <dbReference type="NCBI Taxonomy" id="2527983"/>
    <lineage>
        <taxon>Bacteria</taxon>
        <taxon>Pseudomonadati</taxon>
        <taxon>Planctomycetota</taxon>
        <taxon>Planctomycetia</taxon>
        <taxon>Planctomycetales</taxon>
        <taxon>Planctomycetaceae</taxon>
        <taxon>Caulifigura</taxon>
    </lineage>
</organism>
<dbReference type="OrthoDB" id="9813719at2"/>
<keyword evidence="2" id="KW-1185">Reference proteome</keyword>
<accession>A0A517SCN9</accession>
<dbReference type="PANTHER" id="PTHR30595">
    <property type="entry name" value="GLPR-RELATED TRANSCRIPTIONAL REPRESSOR"/>
    <property type="match status" value="1"/>
</dbReference>
<name>A0A517SCN9_9PLAN</name>
<dbReference type="Pfam" id="PF13749">
    <property type="entry name" value="HATPase_c_4"/>
    <property type="match status" value="1"/>
</dbReference>
<dbReference type="Proteomes" id="UP000315700">
    <property type="component" value="Chromosome"/>
</dbReference>
<dbReference type="EMBL" id="CP036271">
    <property type="protein sequence ID" value="QDT53891.1"/>
    <property type="molecule type" value="Genomic_DNA"/>
</dbReference>
<dbReference type="RefSeq" id="WP_145029475.1">
    <property type="nucleotide sequence ID" value="NZ_CP036271.1"/>
</dbReference>
<dbReference type="KEGG" id="ccos:Pan44_19170"/>
<dbReference type="InParanoid" id="A0A517SCN9"/>
<evidence type="ECO:0000313" key="1">
    <source>
        <dbReference type="EMBL" id="QDT53891.1"/>
    </source>
</evidence>
<dbReference type="PANTHER" id="PTHR30595:SF6">
    <property type="entry name" value="SCHLAFEN ALBA-2 DOMAIN-CONTAINING PROTEIN"/>
    <property type="match status" value="1"/>
</dbReference>
<reference evidence="1 2" key="1">
    <citation type="submission" date="2019-02" db="EMBL/GenBank/DDBJ databases">
        <title>Deep-cultivation of Planctomycetes and their phenomic and genomic characterization uncovers novel biology.</title>
        <authorList>
            <person name="Wiegand S."/>
            <person name="Jogler M."/>
            <person name="Boedeker C."/>
            <person name="Pinto D."/>
            <person name="Vollmers J."/>
            <person name="Rivas-Marin E."/>
            <person name="Kohn T."/>
            <person name="Peeters S.H."/>
            <person name="Heuer A."/>
            <person name="Rast P."/>
            <person name="Oberbeckmann S."/>
            <person name="Bunk B."/>
            <person name="Jeske O."/>
            <person name="Meyerdierks A."/>
            <person name="Storesund J.E."/>
            <person name="Kallscheuer N."/>
            <person name="Luecker S."/>
            <person name="Lage O.M."/>
            <person name="Pohl T."/>
            <person name="Merkel B.J."/>
            <person name="Hornburger P."/>
            <person name="Mueller R.-W."/>
            <person name="Bruemmer F."/>
            <person name="Labrenz M."/>
            <person name="Spormann A.M."/>
            <person name="Op den Camp H."/>
            <person name="Overmann J."/>
            <person name="Amann R."/>
            <person name="Jetten M.S.M."/>
            <person name="Mascher T."/>
            <person name="Medema M.H."/>
            <person name="Devos D.P."/>
            <person name="Kaster A.-K."/>
            <person name="Ovreas L."/>
            <person name="Rohde M."/>
            <person name="Galperin M.Y."/>
            <person name="Jogler C."/>
        </authorList>
    </citation>
    <scope>NUCLEOTIDE SEQUENCE [LARGE SCALE GENOMIC DNA]</scope>
    <source>
        <strain evidence="1 2">Pan44</strain>
    </source>
</reference>